<evidence type="ECO:0000256" key="1">
    <source>
        <dbReference type="ARBA" id="ARBA00004651"/>
    </source>
</evidence>
<dbReference type="Proteomes" id="UP000234752">
    <property type="component" value="Chromosome eg_1"/>
</dbReference>
<protein>
    <submittedName>
        <fullName evidence="6">Homoserine/homoserine lactone efflux protein</fullName>
    </submittedName>
</protein>
<keyword evidence="7" id="KW-1185">Reference proteome</keyword>
<evidence type="ECO:0000256" key="2">
    <source>
        <dbReference type="ARBA" id="ARBA00022475"/>
    </source>
</evidence>
<dbReference type="PANTHER" id="PTHR30086:SF20">
    <property type="entry name" value="ARGININE EXPORTER PROTEIN ARGO-RELATED"/>
    <property type="match status" value="1"/>
</dbReference>
<dbReference type="InterPro" id="IPR001123">
    <property type="entry name" value="LeuE-type"/>
</dbReference>
<keyword evidence="3" id="KW-0812">Transmembrane</keyword>
<name>A0A2K9N8M1_9PROT</name>
<dbReference type="AlphaFoldDB" id="A0A2K9N8M1"/>
<organism evidence="6 7">
    <name type="scientific">Niveispirillum cyanobacteriorum</name>
    <dbReference type="NCBI Taxonomy" id="1612173"/>
    <lineage>
        <taxon>Bacteria</taxon>
        <taxon>Pseudomonadati</taxon>
        <taxon>Pseudomonadota</taxon>
        <taxon>Alphaproteobacteria</taxon>
        <taxon>Rhodospirillales</taxon>
        <taxon>Azospirillaceae</taxon>
        <taxon>Niveispirillum</taxon>
    </lineage>
</organism>
<keyword evidence="5" id="KW-0472">Membrane</keyword>
<sequence>MELTALMIFVGIYAVAVASPGPGVAAVVARAMGSGTRRTLPFIAGIVIGDLVWFALVVGGLAVLAQSFQIVFTIIKYAGAAYLLYLAWKLWRAPAKGIDEQPQIKGEGFKLVLGGLGLTLGNPKTMVFFLAILPQVIPLQAVTPLAIVELCAIMVVVLGGIMTGYAMLADSARRFIATPERMRTVNRATGGLMAGVAVAVAAR</sequence>
<keyword evidence="2" id="KW-1003">Cell membrane</keyword>
<evidence type="ECO:0000313" key="6">
    <source>
        <dbReference type="EMBL" id="AUN29434.1"/>
    </source>
</evidence>
<comment type="subcellular location">
    <subcellularLocation>
        <location evidence="1">Cell membrane</location>
        <topology evidence="1">Multi-pass membrane protein</topology>
    </subcellularLocation>
</comment>
<evidence type="ECO:0000256" key="3">
    <source>
        <dbReference type="ARBA" id="ARBA00022692"/>
    </source>
</evidence>
<dbReference type="PANTHER" id="PTHR30086">
    <property type="entry name" value="ARGININE EXPORTER PROTEIN ARGO"/>
    <property type="match status" value="1"/>
</dbReference>
<dbReference type="PIRSF" id="PIRSF006324">
    <property type="entry name" value="LeuE"/>
    <property type="match status" value="1"/>
</dbReference>
<proteinExistence type="predicted"/>
<dbReference type="GO" id="GO:0015171">
    <property type="term" value="F:amino acid transmembrane transporter activity"/>
    <property type="evidence" value="ECO:0007669"/>
    <property type="project" value="TreeGrafter"/>
</dbReference>
<evidence type="ECO:0000313" key="7">
    <source>
        <dbReference type="Proteomes" id="UP000234752"/>
    </source>
</evidence>
<accession>A0A2K9N8M1</accession>
<dbReference type="KEGG" id="ncb:C0V82_03675"/>
<gene>
    <name evidence="6" type="ORF">C0V82_03675</name>
</gene>
<dbReference type="Pfam" id="PF01810">
    <property type="entry name" value="LysE"/>
    <property type="match status" value="1"/>
</dbReference>
<evidence type="ECO:0000256" key="5">
    <source>
        <dbReference type="ARBA" id="ARBA00023136"/>
    </source>
</evidence>
<evidence type="ECO:0000256" key="4">
    <source>
        <dbReference type="ARBA" id="ARBA00022989"/>
    </source>
</evidence>
<dbReference type="GO" id="GO:0005886">
    <property type="term" value="C:plasma membrane"/>
    <property type="evidence" value="ECO:0007669"/>
    <property type="project" value="UniProtKB-SubCell"/>
</dbReference>
<dbReference type="OrthoDB" id="9804822at2"/>
<dbReference type="EMBL" id="CP025611">
    <property type="protein sequence ID" value="AUN29434.1"/>
    <property type="molecule type" value="Genomic_DNA"/>
</dbReference>
<dbReference type="RefSeq" id="WP_054168688.1">
    <property type="nucleotide sequence ID" value="NZ_BMGN01000004.1"/>
</dbReference>
<keyword evidence="4" id="KW-1133">Transmembrane helix</keyword>
<reference evidence="6 7" key="1">
    <citation type="submission" date="2017-12" db="EMBL/GenBank/DDBJ databases">
        <title>Genomes of bacteria within cyanobacterial aggregates.</title>
        <authorList>
            <person name="Cai H."/>
        </authorList>
    </citation>
    <scope>NUCLEOTIDE SEQUENCE [LARGE SCALE GENOMIC DNA]</scope>
    <source>
        <strain evidence="6 7">TH16</strain>
    </source>
</reference>